<dbReference type="EMBL" id="JEME01001834">
    <property type="protein sequence ID" value="KYG05972.1"/>
    <property type="molecule type" value="Genomic_DNA"/>
</dbReference>
<comment type="caution">
    <text evidence="1">The sequence shown here is derived from an EMBL/GenBank/DDBJ whole genome shotgun (WGS) entry which is preliminary data.</text>
</comment>
<dbReference type="AlphaFoldDB" id="A0A150TMQ5"/>
<name>A0A150TMQ5_SORCE</name>
<organism evidence="1 2">
    <name type="scientific">Sorangium cellulosum</name>
    <name type="common">Polyangium cellulosum</name>
    <dbReference type="NCBI Taxonomy" id="56"/>
    <lineage>
        <taxon>Bacteria</taxon>
        <taxon>Pseudomonadati</taxon>
        <taxon>Myxococcota</taxon>
        <taxon>Polyangia</taxon>
        <taxon>Polyangiales</taxon>
        <taxon>Polyangiaceae</taxon>
        <taxon>Sorangium</taxon>
    </lineage>
</organism>
<proteinExistence type="predicted"/>
<gene>
    <name evidence="1" type="ORF">BE21_03410</name>
</gene>
<evidence type="ECO:0000313" key="1">
    <source>
        <dbReference type="EMBL" id="KYG05972.1"/>
    </source>
</evidence>
<sequence length="266" mass="29145">HASPAPHRARRLDQSAFRRRLQPGLCPDPSEAAQIRQTLIARFRNEDWAAAGRLYVDPRLPEGAHLPLLHHLQQAEREVLAQLGLDPEPPDVFAYFDKELLVAAACTNRNVVAYYDGALHVVLDHDDVQASVVHEYTHHALMSQGILGPAWAQEGIAMLVAREAWWLDPARLEQVRDAPMPLEVMEQSIPYTLLPEQAVLFYVQSATMVACLVRGTDAGLRGLMGALGTPAGAAQGAGSYDPSQLLDPSAWPACVDGLMRSARGER</sequence>
<keyword evidence="1" id="KW-0648">Protein biosynthesis</keyword>
<protein>
    <submittedName>
        <fullName evidence="1">Translation initiation factor IF-2</fullName>
    </submittedName>
</protein>
<dbReference type="GO" id="GO:0003743">
    <property type="term" value="F:translation initiation factor activity"/>
    <property type="evidence" value="ECO:0007669"/>
    <property type="project" value="UniProtKB-KW"/>
</dbReference>
<dbReference type="Proteomes" id="UP000075502">
    <property type="component" value="Unassembled WGS sequence"/>
</dbReference>
<keyword evidence="1" id="KW-0396">Initiation factor</keyword>
<feature type="non-terminal residue" evidence="1">
    <location>
        <position position="1"/>
    </location>
</feature>
<evidence type="ECO:0000313" key="2">
    <source>
        <dbReference type="Proteomes" id="UP000075502"/>
    </source>
</evidence>
<accession>A0A150TMQ5</accession>
<reference evidence="1 2" key="1">
    <citation type="submission" date="2014-02" db="EMBL/GenBank/DDBJ databases">
        <title>The small core and large imbalanced accessory genome model reveals a collaborative survival strategy of Sorangium cellulosum strains in nature.</title>
        <authorList>
            <person name="Han K."/>
            <person name="Peng R."/>
            <person name="Blom J."/>
            <person name="Li Y.-Z."/>
        </authorList>
    </citation>
    <scope>NUCLEOTIDE SEQUENCE [LARGE SCALE GENOMIC DNA]</scope>
    <source>
        <strain evidence="1 2">So0007-03</strain>
    </source>
</reference>